<protein>
    <submittedName>
        <fullName evidence="2">GNAT family N-acetyltransferase</fullName>
    </submittedName>
</protein>
<dbReference type="Gene3D" id="3.40.630.30">
    <property type="match status" value="1"/>
</dbReference>
<comment type="caution">
    <text evidence="2">The sequence shown here is derived from an EMBL/GenBank/DDBJ whole genome shotgun (WGS) entry which is preliminary data.</text>
</comment>
<dbReference type="AlphaFoldDB" id="A0A2D0N8U4"/>
<evidence type="ECO:0000313" key="3">
    <source>
        <dbReference type="Proteomes" id="UP000223913"/>
    </source>
</evidence>
<gene>
    <name evidence="2" type="ORF">CRP01_19530</name>
</gene>
<evidence type="ECO:0000259" key="1">
    <source>
        <dbReference type="PROSITE" id="PS51186"/>
    </source>
</evidence>
<dbReference type="PROSITE" id="PS51186">
    <property type="entry name" value="GNAT"/>
    <property type="match status" value="1"/>
</dbReference>
<dbReference type="InterPro" id="IPR000182">
    <property type="entry name" value="GNAT_dom"/>
</dbReference>
<keyword evidence="3" id="KW-1185">Reference proteome</keyword>
<proteinExistence type="predicted"/>
<sequence length="153" mass="17794">MEILNVRRGDYAITSDREKVDLAVVQDYLCNHSYWTRGIPLDRVRTAADHSLNFSLYCGSEQVGYARVISDYCQIAYLGDVFILEDHRGQGLGKWLIETVHSHPNLQDLRNWLLGTRDAHGLYRQFGWDSLVEPHRWMARSNRNIYGQVQDPQ</sequence>
<accession>A0A2D0N8U4</accession>
<dbReference type="GO" id="GO:0016747">
    <property type="term" value="F:acyltransferase activity, transferring groups other than amino-acyl groups"/>
    <property type="evidence" value="ECO:0007669"/>
    <property type="project" value="InterPro"/>
</dbReference>
<feature type="domain" description="N-acetyltransferase" evidence="1">
    <location>
        <begin position="11"/>
        <end position="143"/>
    </location>
</feature>
<organism evidence="2 3">
    <name type="scientific">Flavilitoribacter nigricans (strain ATCC 23147 / DSM 23189 / NBRC 102662 / NCIMB 1420 / SS-2)</name>
    <name type="common">Lewinella nigricans</name>
    <dbReference type="NCBI Taxonomy" id="1122177"/>
    <lineage>
        <taxon>Bacteria</taxon>
        <taxon>Pseudomonadati</taxon>
        <taxon>Bacteroidota</taxon>
        <taxon>Saprospiria</taxon>
        <taxon>Saprospirales</taxon>
        <taxon>Lewinellaceae</taxon>
        <taxon>Flavilitoribacter</taxon>
    </lineage>
</organism>
<dbReference type="SUPFAM" id="SSF55729">
    <property type="entry name" value="Acyl-CoA N-acyltransferases (Nat)"/>
    <property type="match status" value="1"/>
</dbReference>
<dbReference type="CDD" id="cd04301">
    <property type="entry name" value="NAT_SF"/>
    <property type="match status" value="1"/>
</dbReference>
<keyword evidence="2" id="KW-0808">Transferase</keyword>
<dbReference type="InterPro" id="IPR016181">
    <property type="entry name" value="Acyl_CoA_acyltransferase"/>
</dbReference>
<dbReference type="PANTHER" id="PTHR43233:SF1">
    <property type="entry name" value="FAMILY N-ACETYLTRANSFERASE, PUTATIVE (AFU_ORTHOLOGUE AFUA_6G03350)-RELATED"/>
    <property type="match status" value="1"/>
</dbReference>
<dbReference type="Proteomes" id="UP000223913">
    <property type="component" value="Unassembled WGS sequence"/>
</dbReference>
<name>A0A2D0N8U4_FLAN2</name>
<reference evidence="2 3" key="1">
    <citation type="submission" date="2017-10" db="EMBL/GenBank/DDBJ databases">
        <title>The draft genome sequence of Lewinella nigricans NBRC 102662.</title>
        <authorList>
            <person name="Wang K."/>
        </authorList>
    </citation>
    <scope>NUCLEOTIDE SEQUENCE [LARGE SCALE GENOMIC DNA]</scope>
    <source>
        <strain evidence="2 3">NBRC 102662</strain>
    </source>
</reference>
<dbReference type="InterPro" id="IPR053144">
    <property type="entry name" value="Acetyltransferase_Butenolide"/>
</dbReference>
<evidence type="ECO:0000313" key="2">
    <source>
        <dbReference type="EMBL" id="PHN04895.1"/>
    </source>
</evidence>
<dbReference type="Pfam" id="PF13508">
    <property type="entry name" value="Acetyltransf_7"/>
    <property type="match status" value="1"/>
</dbReference>
<dbReference type="OrthoDB" id="3216107at2"/>
<dbReference type="EMBL" id="PDUD01000024">
    <property type="protein sequence ID" value="PHN04895.1"/>
    <property type="molecule type" value="Genomic_DNA"/>
</dbReference>
<dbReference type="PANTHER" id="PTHR43233">
    <property type="entry name" value="FAMILY N-ACETYLTRANSFERASE, PUTATIVE (AFU_ORTHOLOGUE AFUA_6G03350)-RELATED"/>
    <property type="match status" value="1"/>
</dbReference>